<dbReference type="EMBL" id="CAJVPT010064476">
    <property type="protein sequence ID" value="CAG8770349.1"/>
    <property type="molecule type" value="Genomic_DNA"/>
</dbReference>
<accession>A0ACA9QZ15</accession>
<keyword evidence="2" id="KW-1185">Reference proteome</keyword>
<gene>
    <name evidence="1" type="ORF">ACOLOM_LOCUS13744</name>
</gene>
<reference evidence="1" key="1">
    <citation type="submission" date="2021-06" db="EMBL/GenBank/DDBJ databases">
        <authorList>
            <person name="Kallberg Y."/>
            <person name="Tangrot J."/>
            <person name="Rosling A."/>
        </authorList>
    </citation>
    <scope>NUCLEOTIDE SEQUENCE</scope>
    <source>
        <strain evidence="1">CL356</strain>
    </source>
</reference>
<dbReference type="Proteomes" id="UP000789525">
    <property type="component" value="Unassembled WGS sequence"/>
</dbReference>
<comment type="caution">
    <text evidence="1">The sequence shown here is derived from an EMBL/GenBank/DDBJ whole genome shotgun (WGS) entry which is preliminary data.</text>
</comment>
<protein>
    <submittedName>
        <fullName evidence="1">14320_t:CDS:1</fullName>
    </submittedName>
</protein>
<evidence type="ECO:0000313" key="1">
    <source>
        <dbReference type="EMBL" id="CAG8770349.1"/>
    </source>
</evidence>
<proteinExistence type="predicted"/>
<name>A0ACA9QZ15_9GLOM</name>
<sequence length="219" mass="25252">MWEAKGEKISCPPKRTVLDPRLYKGEEKYCEALLNSWLKIWGVMASAKAEVTWGIYGRFHDPRTEPKIELIFTPPDLQPRFTVDELRKIFEDPEEGLEGGFKHIQVEFKSYNEAIRLKNESKLVLLSHHFFSFYWTWVSPQNFQRLRLDRGVQDLNRPWPTKEKAGEIYAKLKEDSSGPQDGPENTFDISIGYQKMAAVAGAKRNPDQKAVMGDISATE</sequence>
<feature type="non-terminal residue" evidence="1">
    <location>
        <position position="219"/>
    </location>
</feature>
<organism evidence="1 2">
    <name type="scientific">Acaulospora colombiana</name>
    <dbReference type="NCBI Taxonomy" id="27376"/>
    <lineage>
        <taxon>Eukaryota</taxon>
        <taxon>Fungi</taxon>
        <taxon>Fungi incertae sedis</taxon>
        <taxon>Mucoromycota</taxon>
        <taxon>Glomeromycotina</taxon>
        <taxon>Glomeromycetes</taxon>
        <taxon>Diversisporales</taxon>
        <taxon>Acaulosporaceae</taxon>
        <taxon>Acaulospora</taxon>
    </lineage>
</organism>
<evidence type="ECO:0000313" key="2">
    <source>
        <dbReference type="Proteomes" id="UP000789525"/>
    </source>
</evidence>